<dbReference type="SUPFAM" id="SSF52540">
    <property type="entry name" value="P-loop containing nucleoside triphosphate hydrolases"/>
    <property type="match status" value="1"/>
</dbReference>
<dbReference type="InterPro" id="IPR045063">
    <property type="entry name" value="Dynamin_N"/>
</dbReference>
<protein>
    <submittedName>
        <fullName evidence="3">Dynamin family protein</fullName>
    </submittedName>
</protein>
<dbReference type="Gene3D" id="3.40.50.300">
    <property type="entry name" value="P-loop containing nucleotide triphosphate hydrolases"/>
    <property type="match status" value="1"/>
</dbReference>
<evidence type="ECO:0000313" key="3">
    <source>
        <dbReference type="EMBL" id="MEZ8719538.1"/>
    </source>
</evidence>
<gene>
    <name evidence="3" type="ORF">AB6D66_00570</name>
</gene>
<dbReference type="InterPro" id="IPR027417">
    <property type="entry name" value="P-loop_NTPase"/>
</dbReference>
<feature type="transmembrane region" description="Helical" evidence="1">
    <location>
        <begin position="596"/>
        <end position="615"/>
    </location>
</feature>
<dbReference type="InterPro" id="IPR001387">
    <property type="entry name" value="Cro/C1-type_HTH"/>
</dbReference>
<evidence type="ECO:0000259" key="2">
    <source>
        <dbReference type="Pfam" id="PF00350"/>
    </source>
</evidence>
<accession>A0ABV4MQX7</accession>
<keyword evidence="1" id="KW-1133">Transmembrane helix</keyword>
<keyword evidence="1" id="KW-0812">Transmembrane</keyword>
<evidence type="ECO:0000313" key="4">
    <source>
        <dbReference type="Proteomes" id="UP001570071"/>
    </source>
</evidence>
<dbReference type="CDD" id="cd00093">
    <property type="entry name" value="HTH_XRE"/>
    <property type="match status" value="1"/>
</dbReference>
<feature type="domain" description="Dynamin N-terminal" evidence="2">
    <location>
        <begin position="154"/>
        <end position="323"/>
    </location>
</feature>
<keyword evidence="4" id="KW-1185">Reference proteome</keyword>
<dbReference type="Proteomes" id="UP001570071">
    <property type="component" value="Unassembled WGS sequence"/>
</dbReference>
<evidence type="ECO:0000256" key="1">
    <source>
        <dbReference type="SAM" id="Phobius"/>
    </source>
</evidence>
<dbReference type="EMBL" id="JBFSSG010000001">
    <property type="protein sequence ID" value="MEZ8719538.1"/>
    <property type="molecule type" value="Genomic_DNA"/>
</dbReference>
<dbReference type="RefSeq" id="WP_372121855.1">
    <property type="nucleotide sequence ID" value="NZ_JBFSSG010000001.1"/>
</dbReference>
<comment type="caution">
    <text evidence="3">The sequence shown here is derived from an EMBL/GenBank/DDBJ whole genome shotgun (WGS) entry which is preliminary data.</text>
</comment>
<dbReference type="Pfam" id="PF00350">
    <property type="entry name" value="Dynamin_N"/>
    <property type="match status" value="1"/>
</dbReference>
<reference evidence="3 4" key="1">
    <citation type="journal article" date="2024" name="ISME J.">
        <title>Tailless and filamentous prophages are predominant in marine Vibrio.</title>
        <authorList>
            <person name="Steensen K."/>
            <person name="Seneca J."/>
            <person name="Bartlau N."/>
            <person name="Yu X.A."/>
            <person name="Hussain F.A."/>
            <person name="Polz M.F."/>
        </authorList>
    </citation>
    <scope>NUCLEOTIDE SEQUENCE [LARGE SCALE GENOMIC DNA]</scope>
    <source>
        <strain evidence="3 4">10N.239.312.F12</strain>
    </source>
</reference>
<feature type="transmembrane region" description="Helical" evidence="1">
    <location>
        <begin position="650"/>
        <end position="673"/>
    </location>
</feature>
<name>A0ABV4MQX7_9VIBR</name>
<proteinExistence type="predicted"/>
<keyword evidence="1" id="KW-0472">Membrane</keyword>
<feature type="transmembrane region" description="Helical" evidence="1">
    <location>
        <begin position="622"/>
        <end position="644"/>
    </location>
</feature>
<sequence>MNKDKLNKEMSELLIQLREESGLSQQEIAVRSNVFGIGPVLDQRSASRVEKSPLTSDATKLAAFLIAVGRKPEFFYDTLRAKVSTPQLATLNSNNSEKNMKITKMLETSLLKLNEISSIVRSETHNNALDLTSLLETIKQAGTALHCLNRKPIIAAFGLFDAAKSTYLNTVSGQYSLPEKYQPATSVVNLLIHINDKPSTINGKVAVFRKGFLPFMIHDAELVNKYMITEGDESILNKFGVHDYDSEDQVTKEAYMSISFLDSDILKDVWLLDTPGDLNSSDVADTDKALAGAELADGIIYLSSFNGYMNGHDLGFLANIIRNKPPVAGADPLGHIMFTLSHCHDGITAEDFEQIKNTTFSRCKKQLNALVFDQWKESGDIENLPTAAELSARVRPFYRENQSYVSQTLESVSTMALELQKNHDKLVELRITSIESGIAAKLEAEMAKVISFKANTENRIQEVNEMDARFREKSGELIAKFKALINTCGTRAADDKQKVSDYYNSLMQKSSLTELISETFSDKKEASEGIGSYLTQLLTGRLEKTLVASGKDISNETELLLREWQEIVPNHTSLNTSEQKAKVDCDIDLSSFNARAAFIGGLSGLGSLGAMSLYVSTIASNLGAYILVGKAAGVLTSLGLASGVTSVTSLVAAMGGPITIGIAIAATIGYIVYRLVGGSWQDTLAKKVIEALEDNDVEEQLHAEISHFWDNTKEAMSVGLAELETATDEFIIQMKDEAQTEFTPESLDSTIEIIKRSQAQLS</sequence>
<organism evidence="3 4">
    <name type="scientific">Vibrio pomeroyi</name>
    <dbReference type="NCBI Taxonomy" id="198832"/>
    <lineage>
        <taxon>Bacteria</taxon>
        <taxon>Pseudomonadati</taxon>
        <taxon>Pseudomonadota</taxon>
        <taxon>Gammaproteobacteria</taxon>
        <taxon>Vibrionales</taxon>
        <taxon>Vibrionaceae</taxon>
        <taxon>Vibrio</taxon>
    </lineage>
</organism>